<dbReference type="GO" id="GO:0006265">
    <property type="term" value="P:DNA topological change"/>
    <property type="evidence" value="ECO:0007669"/>
    <property type="project" value="InterPro"/>
</dbReference>
<evidence type="ECO:0000313" key="14">
    <source>
        <dbReference type="Proteomes" id="UP000178659"/>
    </source>
</evidence>
<dbReference type="CDD" id="cd00822">
    <property type="entry name" value="TopoII_Trans_DNA_gyrase"/>
    <property type="match status" value="1"/>
</dbReference>
<evidence type="ECO:0000256" key="5">
    <source>
        <dbReference type="ARBA" id="ARBA00022723"/>
    </source>
</evidence>
<evidence type="ECO:0000256" key="4">
    <source>
        <dbReference type="ARBA" id="ARBA00012895"/>
    </source>
</evidence>
<comment type="catalytic activity">
    <reaction evidence="1">
        <text>ATP-dependent breakage, passage and rejoining of double-stranded DNA.</text>
        <dbReference type="EC" id="5.6.2.2"/>
    </reaction>
</comment>
<dbReference type="InterPro" id="IPR000565">
    <property type="entry name" value="Topo_IIA_B"/>
</dbReference>
<evidence type="ECO:0000313" key="13">
    <source>
        <dbReference type="EMBL" id="OGY13157.1"/>
    </source>
</evidence>
<keyword evidence="11 13" id="KW-0413">Isomerase</keyword>
<dbReference type="PRINTS" id="PR01159">
    <property type="entry name" value="DNAGYRASEB"/>
</dbReference>
<dbReference type="InterPro" id="IPR013506">
    <property type="entry name" value="Topo_IIA_bsu_dom2"/>
</dbReference>
<keyword evidence="6" id="KW-0547">Nucleotide-binding</keyword>
<accession>A0A1G1VCX1</accession>
<dbReference type="PANTHER" id="PTHR45866:SF1">
    <property type="entry name" value="DNA GYRASE SUBUNIT B, MITOCHONDRIAL"/>
    <property type="match status" value="1"/>
</dbReference>
<dbReference type="SMART" id="SM00387">
    <property type="entry name" value="HATPase_c"/>
    <property type="match status" value="1"/>
</dbReference>
<feature type="domain" description="Toprim" evidence="12">
    <location>
        <begin position="418"/>
        <end position="532"/>
    </location>
</feature>
<dbReference type="EC" id="5.6.2.2" evidence="4"/>
<dbReference type="Gene3D" id="3.30.230.10">
    <property type="match status" value="1"/>
</dbReference>
<dbReference type="Gene3D" id="3.40.50.670">
    <property type="match status" value="1"/>
</dbReference>
<dbReference type="Pfam" id="PF00204">
    <property type="entry name" value="DNA_gyraseB"/>
    <property type="match status" value="1"/>
</dbReference>
<dbReference type="InterPro" id="IPR014721">
    <property type="entry name" value="Ribsml_uS5_D2-typ_fold_subgr"/>
</dbReference>
<dbReference type="GO" id="GO:0003677">
    <property type="term" value="F:DNA binding"/>
    <property type="evidence" value="ECO:0007669"/>
    <property type="project" value="UniProtKB-KW"/>
</dbReference>
<dbReference type="InterPro" id="IPR036890">
    <property type="entry name" value="HATPase_C_sf"/>
</dbReference>
<protein>
    <recommendedName>
        <fullName evidence="4">DNA topoisomerase (ATP-hydrolyzing)</fullName>
        <ecNumber evidence="4">5.6.2.2</ecNumber>
    </recommendedName>
</protein>
<keyword evidence="5" id="KW-0479">Metal-binding</keyword>
<dbReference type="Pfam" id="PF00986">
    <property type="entry name" value="DNA_gyraseB_C"/>
    <property type="match status" value="1"/>
</dbReference>
<evidence type="ECO:0000256" key="6">
    <source>
        <dbReference type="ARBA" id="ARBA00022741"/>
    </source>
</evidence>
<dbReference type="PANTHER" id="PTHR45866">
    <property type="entry name" value="DNA GYRASE/TOPOISOMERASE SUBUNIT B"/>
    <property type="match status" value="1"/>
</dbReference>
<proteinExistence type="inferred from homology"/>
<dbReference type="PRINTS" id="PR00418">
    <property type="entry name" value="TPI2FAMILY"/>
</dbReference>
<evidence type="ECO:0000256" key="10">
    <source>
        <dbReference type="ARBA" id="ARBA00023125"/>
    </source>
</evidence>
<sequence length="632" mass="69812">MPQKSTYTAKDIQVLEGLEPVRRRPGMFIGSTDARGFHHLLTEIVDNSVDEALAGQATEIWVVIHKDGSVTVEDNGRGIPVEKHKSGVSALELIMTKLHAGGKFDEGAYKVSGGLHGVGASVVNALSDWLEVEVFRDGASFKQTYKAGVPQGPVKKTGASNKTGTKTTFFPSKETFSEQVWNPKTIEDSIRNRAYLIAGLTFNLTYESAGITKTFYFEGGIKSLVAHLNKDKKAITDVIYFSKENGDIAEEVALQYNDGISENVESFVNVIKTVDGGTHLTGFRMGLTRSIIDYARKSGVAKEVVDQLSGEDTREGLTAAIFVKIPTNKIQFESQTKAKLNNPEVQGFVAQAVKEQLDIYFEENPNDARRIIEKITLAAKARLAARAAKDAVLRKGALEGSSLPGKLADCQEKDAQNSELFIVEGVSAGGSAKQGRDRKFQAVLPLGGKILNTERAHLDKIVKFEVLKDLIIALGAGIGETLNPEKLRYHRVIIMTDADVDGEHIATLLLTFFYRHIPQLIERGYLYLAMPPLYKVQIGKDIYYAYSDNEKNDIVKKYGNGKVTIQRYKGLGEMNPEQLRETTMDPAHRTLKQINIEDAAEVDRIFSMLMGEEVSQRKKFIQSRAKMATLDI</sequence>
<dbReference type="Gene3D" id="3.30.565.10">
    <property type="entry name" value="Histidine kinase-like ATPase, C-terminal domain"/>
    <property type="match status" value="1"/>
</dbReference>
<dbReference type="SMART" id="SM00433">
    <property type="entry name" value="TOP2c"/>
    <property type="match status" value="1"/>
</dbReference>
<comment type="similarity">
    <text evidence="3">Belongs to the type II topoisomerase GyrB family.</text>
</comment>
<dbReference type="InterPro" id="IPR006171">
    <property type="entry name" value="TOPRIM_dom"/>
</dbReference>
<dbReference type="InterPro" id="IPR013759">
    <property type="entry name" value="Topo_IIA_B_C"/>
</dbReference>
<keyword evidence="9" id="KW-0799">Topoisomerase</keyword>
<dbReference type="SUPFAM" id="SSF54211">
    <property type="entry name" value="Ribosomal protein S5 domain 2-like"/>
    <property type="match status" value="1"/>
</dbReference>
<dbReference type="Pfam" id="PF01751">
    <property type="entry name" value="Toprim"/>
    <property type="match status" value="1"/>
</dbReference>
<keyword evidence="8" id="KW-0460">Magnesium</keyword>
<dbReference type="FunFam" id="3.30.230.10:FF:000005">
    <property type="entry name" value="DNA gyrase subunit B"/>
    <property type="match status" value="1"/>
</dbReference>
<dbReference type="GO" id="GO:0034335">
    <property type="term" value="F:DNA negative supercoiling activity"/>
    <property type="evidence" value="ECO:0007669"/>
    <property type="project" value="UniProtKB-ARBA"/>
</dbReference>
<dbReference type="SUPFAM" id="SSF55874">
    <property type="entry name" value="ATPase domain of HSP90 chaperone/DNA topoisomerase II/histidine kinase"/>
    <property type="match status" value="1"/>
</dbReference>
<evidence type="ECO:0000256" key="8">
    <source>
        <dbReference type="ARBA" id="ARBA00022842"/>
    </source>
</evidence>
<dbReference type="NCBIfam" id="NF004189">
    <property type="entry name" value="PRK05644.1"/>
    <property type="match status" value="1"/>
</dbReference>
<dbReference type="Pfam" id="PF02518">
    <property type="entry name" value="HATPase_c"/>
    <property type="match status" value="1"/>
</dbReference>
<gene>
    <name evidence="13" type="ORF">A3A77_03255</name>
</gene>
<dbReference type="InterPro" id="IPR013760">
    <property type="entry name" value="Topo_IIA-like_dom_sf"/>
</dbReference>
<dbReference type="FunFam" id="3.40.50.670:FF:000002">
    <property type="entry name" value="DNA gyrase subunit B"/>
    <property type="match status" value="1"/>
</dbReference>
<dbReference type="AlphaFoldDB" id="A0A1G1VCX1"/>
<evidence type="ECO:0000256" key="11">
    <source>
        <dbReference type="ARBA" id="ARBA00023235"/>
    </source>
</evidence>
<dbReference type="SUPFAM" id="SSF56719">
    <property type="entry name" value="Type II DNA topoisomerase"/>
    <property type="match status" value="1"/>
</dbReference>
<dbReference type="PROSITE" id="PS50880">
    <property type="entry name" value="TOPRIM"/>
    <property type="match status" value="1"/>
</dbReference>
<evidence type="ECO:0000256" key="3">
    <source>
        <dbReference type="ARBA" id="ARBA00010708"/>
    </source>
</evidence>
<dbReference type="CDD" id="cd16928">
    <property type="entry name" value="HATPase_GyrB-like"/>
    <property type="match status" value="1"/>
</dbReference>
<evidence type="ECO:0000256" key="7">
    <source>
        <dbReference type="ARBA" id="ARBA00022840"/>
    </source>
</evidence>
<dbReference type="InterPro" id="IPR003594">
    <property type="entry name" value="HATPase_dom"/>
</dbReference>
<name>A0A1G1VCX1_9BACT</name>
<dbReference type="GO" id="GO:0046872">
    <property type="term" value="F:metal ion binding"/>
    <property type="evidence" value="ECO:0007669"/>
    <property type="project" value="UniProtKB-KW"/>
</dbReference>
<evidence type="ECO:0000256" key="2">
    <source>
        <dbReference type="ARBA" id="ARBA00001946"/>
    </source>
</evidence>
<comment type="caution">
    <text evidence="13">The sequence shown here is derived from an EMBL/GenBank/DDBJ whole genome shotgun (WGS) entry which is preliminary data.</text>
</comment>
<evidence type="ECO:0000259" key="12">
    <source>
        <dbReference type="PROSITE" id="PS50880"/>
    </source>
</evidence>
<comment type="cofactor">
    <cofactor evidence="2">
        <name>Mg(2+)</name>
        <dbReference type="ChEBI" id="CHEBI:18420"/>
    </cofactor>
</comment>
<dbReference type="InterPro" id="IPR001241">
    <property type="entry name" value="Topo_IIA"/>
</dbReference>
<evidence type="ECO:0000256" key="9">
    <source>
        <dbReference type="ARBA" id="ARBA00023029"/>
    </source>
</evidence>
<dbReference type="FunFam" id="3.30.565.10:FF:000002">
    <property type="entry name" value="DNA gyrase subunit B"/>
    <property type="match status" value="1"/>
</dbReference>
<dbReference type="Proteomes" id="UP000178659">
    <property type="component" value="Unassembled WGS sequence"/>
</dbReference>
<organism evidence="13 14">
    <name type="scientific">Candidatus Blackburnbacteria bacterium RIFCSPLOWO2_01_FULL_40_20</name>
    <dbReference type="NCBI Taxonomy" id="1797519"/>
    <lineage>
        <taxon>Bacteria</taxon>
        <taxon>Candidatus Blackburniibacteriota</taxon>
    </lineage>
</organism>
<reference evidence="13 14" key="1">
    <citation type="journal article" date="2016" name="Nat. Commun.">
        <title>Thousands of microbial genomes shed light on interconnected biogeochemical processes in an aquifer system.</title>
        <authorList>
            <person name="Anantharaman K."/>
            <person name="Brown C.T."/>
            <person name="Hug L.A."/>
            <person name="Sharon I."/>
            <person name="Castelle C.J."/>
            <person name="Probst A.J."/>
            <person name="Thomas B.C."/>
            <person name="Singh A."/>
            <person name="Wilkins M.J."/>
            <person name="Karaoz U."/>
            <person name="Brodie E.L."/>
            <person name="Williams K.H."/>
            <person name="Hubbard S.S."/>
            <person name="Banfield J.F."/>
        </authorList>
    </citation>
    <scope>NUCLEOTIDE SEQUENCE [LARGE SCALE GENOMIC DNA]</scope>
</reference>
<dbReference type="GO" id="GO:0005524">
    <property type="term" value="F:ATP binding"/>
    <property type="evidence" value="ECO:0007669"/>
    <property type="project" value="UniProtKB-KW"/>
</dbReference>
<dbReference type="EMBL" id="MHCC01000019">
    <property type="protein sequence ID" value="OGY13157.1"/>
    <property type="molecule type" value="Genomic_DNA"/>
</dbReference>
<keyword evidence="10" id="KW-0238">DNA-binding</keyword>
<keyword evidence="7" id="KW-0067">ATP-binding</keyword>
<dbReference type="InterPro" id="IPR002288">
    <property type="entry name" value="DNA_gyrase_B_C"/>
</dbReference>
<dbReference type="InterPro" id="IPR020568">
    <property type="entry name" value="Ribosomal_Su5_D2-typ_SF"/>
</dbReference>
<evidence type="ECO:0000256" key="1">
    <source>
        <dbReference type="ARBA" id="ARBA00000185"/>
    </source>
</evidence>